<keyword evidence="3" id="KW-0326">Glycosidase</keyword>
<reference evidence="3 4" key="1">
    <citation type="journal article" date="2020" name="ISME J.">
        <title>Comparative genomics reveals insights into cyanobacterial evolution and habitat adaptation.</title>
        <authorList>
            <person name="Chen M.Y."/>
            <person name="Teng W.K."/>
            <person name="Zhao L."/>
            <person name="Hu C.X."/>
            <person name="Zhou Y.K."/>
            <person name="Han B.P."/>
            <person name="Song L.R."/>
            <person name="Shu W.S."/>
        </authorList>
    </citation>
    <scope>NUCLEOTIDE SEQUENCE [LARGE SCALE GENOMIC DNA]</scope>
    <source>
        <strain evidence="3 4">FACHB-260</strain>
    </source>
</reference>
<dbReference type="GO" id="GO:0016798">
    <property type="term" value="F:hydrolase activity, acting on glycosyl bonds"/>
    <property type="evidence" value="ECO:0007669"/>
    <property type="project" value="UniProtKB-KW"/>
</dbReference>
<feature type="domain" description="Phosphodiester glycosidase" evidence="2">
    <location>
        <begin position="491"/>
        <end position="656"/>
    </location>
</feature>
<feature type="region of interest" description="Disordered" evidence="1">
    <location>
        <begin position="210"/>
        <end position="231"/>
    </location>
</feature>
<gene>
    <name evidence="3" type="ORF">H6G18_12820</name>
</gene>
<organism evidence="3 4">
    <name type="scientific">Anabaena subtropica FACHB-260</name>
    <dbReference type="NCBI Taxonomy" id="2692884"/>
    <lineage>
        <taxon>Bacteria</taxon>
        <taxon>Bacillati</taxon>
        <taxon>Cyanobacteriota</taxon>
        <taxon>Cyanophyceae</taxon>
        <taxon>Nostocales</taxon>
        <taxon>Nostocaceae</taxon>
        <taxon>Anabaena</taxon>
    </lineage>
</organism>
<evidence type="ECO:0000313" key="3">
    <source>
        <dbReference type="EMBL" id="MBD2345022.1"/>
    </source>
</evidence>
<proteinExistence type="predicted"/>
<evidence type="ECO:0000256" key="1">
    <source>
        <dbReference type="SAM" id="MobiDB-lite"/>
    </source>
</evidence>
<accession>A0ABR8CP96</accession>
<comment type="caution">
    <text evidence="3">The sequence shown here is derived from an EMBL/GenBank/DDBJ whole genome shotgun (WGS) entry which is preliminary data.</text>
</comment>
<dbReference type="InterPro" id="IPR018711">
    <property type="entry name" value="NAGPA"/>
</dbReference>
<name>A0ABR8CP96_9NOST</name>
<dbReference type="RefSeq" id="WP_190407473.1">
    <property type="nucleotide sequence ID" value="NZ_JACJRF010000019.1"/>
</dbReference>
<dbReference type="Pfam" id="PF09992">
    <property type="entry name" value="NAGPA"/>
    <property type="match status" value="1"/>
</dbReference>
<feature type="compositionally biased region" description="Pro residues" evidence="1">
    <location>
        <begin position="216"/>
        <end position="231"/>
    </location>
</feature>
<dbReference type="PANTHER" id="PTHR40446:SF2">
    <property type="entry name" value="N-ACETYLGLUCOSAMINE-1-PHOSPHODIESTER ALPHA-N-ACETYLGLUCOSAMINIDASE"/>
    <property type="match status" value="1"/>
</dbReference>
<dbReference type="Proteomes" id="UP000607281">
    <property type="component" value="Unassembled WGS sequence"/>
</dbReference>
<keyword evidence="3" id="KW-0378">Hydrolase</keyword>
<sequence length="660" mass="72266">MDKMSNYCREKPHNFVTRSLKYSFFQAIVSPITAISLCLSATLATSAQHPPKAAQANIQRPTSSASVRLSSGSQISLNGRTLSGAWLQQPGGANQVTTLISDGALRQFIGVDLLNSNNPARQPVVWFSSTTQPLVLTTKLQGGYRYLDVTNLVRTAGWQVQAQGNTLAIATPPGQVRNIRQSQRPENTGVPSLPVTRIVVDLDRPTPWQVRQGQPIRPPADPNSPDVPPPAPTHREWTIVLDGIADAALIQRYTPLPTEPNLFKQLPTPEPMVTKVEVVNNQTLISLRVPLALFPRLATINNPDRLIIDLRPDALDARDIAWATGIHWRQQFVNLDTNRFPVVLLEINPRTVGLSLRPILTSPNTLVGTDPLIQMAQRYSAIGAINGGYFNRNNRYPLGAVRQDGRWLSSPILNRGAIAWNDAGQFYFGRLSLQETLVTSTNLRLPILFLNSGYVQTGMARYTTAWGQTYTPLTDNERIFIVQNNKITNQLAGDKAGQSNFPIPKDGYLLTLRGNNNAIASQLVIGKDVQITSSTIPGDFNRYPHIIGAGPLLVQNNQIVLDAESEKFSKAFIIERAVRSGICTTTNNTLLIATVHNRAGGPGPNLAEHAQLMKQLGCVNALNLDGGSSTSLYLSGQLLDRYPNTAARVHNGIGIFLQPR</sequence>
<dbReference type="PANTHER" id="PTHR40446">
    <property type="entry name" value="N-ACETYLGLUCOSAMINE-1-PHOSPHODIESTER ALPHA-N-ACETYLGLUCOSAMINIDASE"/>
    <property type="match status" value="1"/>
</dbReference>
<evidence type="ECO:0000313" key="4">
    <source>
        <dbReference type="Proteomes" id="UP000607281"/>
    </source>
</evidence>
<evidence type="ECO:0000259" key="2">
    <source>
        <dbReference type="Pfam" id="PF09992"/>
    </source>
</evidence>
<protein>
    <submittedName>
        <fullName evidence="3">Phosphodiester glycosidase family protein</fullName>
    </submittedName>
</protein>
<keyword evidence="4" id="KW-1185">Reference proteome</keyword>
<dbReference type="EMBL" id="JACJRF010000019">
    <property type="protein sequence ID" value="MBD2345022.1"/>
    <property type="molecule type" value="Genomic_DNA"/>
</dbReference>